<dbReference type="AlphaFoldDB" id="A0A2T4C4I0"/>
<dbReference type="Proteomes" id="UP000240760">
    <property type="component" value="Unassembled WGS sequence"/>
</dbReference>
<keyword evidence="2" id="KW-1185">Reference proteome</keyword>
<organism evidence="1 2">
    <name type="scientific">Trichoderma longibrachiatum ATCC 18648</name>
    <dbReference type="NCBI Taxonomy" id="983965"/>
    <lineage>
        <taxon>Eukaryota</taxon>
        <taxon>Fungi</taxon>
        <taxon>Dikarya</taxon>
        <taxon>Ascomycota</taxon>
        <taxon>Pezizomycotina</taxon>
        <taxon>Sordariomycetes</taxon>
        <taxon>Hypocreomycetidae</taxon>
        <taxon>Hypocreales</taxon>
        <taxon>Hypocreaceae</taxon>
        <taxon>Trichoderma</taxon>
    </lineage>
</organism>
<gene>
    <name evidence="1" type="ORF">M440DRAFT_1253393</name>
</gene>
<dbReference type="EMBL" id="KZ679132">
    <property type="protein sequence ID" value="PTB76477.1"/>
    <property type="molecule type" value="Genomic_DNA"/>
</dbReference>
<proteinExistence type="predicted"/>
<sequence>MSTLRSHPLSSPSHGSILSRQHLSCCFQLLPALTSVLPPPLRHDLSTSDPARRGSHPSLFCSSYCHLLLPMGCFSCPGAGICDGTFPASRPQFPCNQKGNVPWQRVLWCSLITGLCFSIRWVLSSWGHEQLLKGFITPA</sequence>
<evidence type="ECO:0000313" key="2">
    <source>
        <dbReference type="Proteomes" id="UP000240760"/>
    </source>
</evidence>
<reference evidence="1 2" key="1">
    <citation type="submission" date="2016-07" db="EMBL/GenBank/DDBJ databases">
        <title>Multiple horizontal gene transfer events from other fungi enriched the ability of initially mycotrophic Trichoderma (Ascomycota) to feed on dead plant biomass.</title>
        <authorList>
            <consortium name="DOE Joint Genome Institute"/>
            <person name="Aerts A."/>
            <person name="Atanasova L."/>
            <person name="Chenthamara K."/>
            <person name="Zhang J."/>
            <person name="Grujic M."/>
            <person name="Henrissat B."/>
            <person name="Kuo A."/>
            <person name="Salamov A."/>
            <person name="Lipzen A."/>
            <person name="Labutti K."/>
            <person name="Barry K."/>
            <person name="Miao Y."/>
            <person name="Rahimi M.J."/>
            <person name="Shen Q."/>
            <person name="Grigoriev I.V."/>
            <person name="Kubicek C.P."/>
            <person name="Druzhinina I.S."/>
        </authorList>
    </citation>
    <scope>NUCLEOTIDE SEQUENCE [LARGE SCALE GENOMIC DNA]</scope>
    <source>
        <strain evidence="1 2">ATCC 18648</strain>
    </source>
</reference>
<evidence type="ECO:0000313" key="1">
    <source>
        <dbReference type="EMBL" id="PTB76477.1"/>
    </source>
</evidence>
<name>A0A2T4C4I0_TRILO</name>
<protein>
    <submittedName>
        <fullName evidence="1">Uncharacterized protein</fullName>
    </submittedName>
</protein>
<accession>A0A2T4C4I0</accession>